<dbReference type="PANTHER" id="PTHR44688">
    <property type="entry name" value="DNA-BINDING TRANSCRIPTIONAL ACTIVATOR DEVR_DOSR"/>
    <property type="match status" value="1"/>
</dbReference>
<keyword evidence="3" id="KW-0804">Transcription</keyword>
<evidence type="ECO:0000313" key="8">
    <source>
        <dbReference type="Proteomes" id="UP000779809"/>
    </source>
</evidence>
<keyword evidence="2" id="KW-0238">DNA-binding</keyword>
<dbReference type="InterPro" id="IPR011006">
    <property type="entry name" value="CheY-like_superfamily"/>
</dbReference>
<dbReference type="GO" id="GO:0000160">
    <property type="term" value="P:phosphorelay signal transduction system"/>
    <property type="evidence" value="ECO:0007669"/>
    <property type="project" value="InterPro"/>
</dbReference>
<dbReference type="InterPro" id="IPR016032">
    <property type="entry name" value="Sig_transdc_resp-reg_C-effctor"/>
</dbReference>
<evidence type="ECO:0000256" key="2">
    <source>
        <dbReference type="ARBA" id="ARBA00023125"/>
    </source>
</evidence>
<dbReference type="InterPro" id="IPR000792">
    <property type="entry name" value="Tscrpt_reg_LuxR_C"/>
</dbReference>
<evidence type="ECO:0000256" key="4">
    <source>
        <dbReference type="PROSITE-ProRule" id="PRU00169"/>
    </source>
</evidence>
<gene>
    <name evidence="7" type="ORF">HYX28_00020</name>
</gene>
<dbReference type="GO" id="GO:0006355">
    <property type="term" value="P:regulation of DNA-templated transcription"/>
    <property type="evidence" value="ECO:0007669"/>
    <property type="project" value="InterPro"/>
</dbReference>
<evidence type="ECO:0000256" key="3">
    <source>
        <dbReference type="ARBA" id="ARBA00023163"/>
    </source>
</evidence>
<dbReference type="PANTHER" id="PTHR44688:SF16">
    <property type="entry name" value="DNA-BINDING TRANSCRIPTIONAL ACTIVATOR DEVR_DOSR"/>
    <property type="match status" value="1"/>
</dbReference>
<dbReference type="PROSITE" id="PS50110">
    <property type="entry name" value="RESPONSE_REGULATORY"/>
    <property type="match status" value="1"/>
</dbReference>
<dbReference type="PRINTS" id="PR00038">
    <property type="entry name" value="HTHLUXR"/>
</dbReference>
<organism evidence="7 8">
    <name type="scientific">Candidatus Korobacter versatilis</name>
    <dbReference type="NCBI Taxonomy" id="658062"/>
    <lineage>
        <taxon>Bacteria</taxon>
        <taxon>Pseudomonadati</taxon>
        <taxon>Acidobacteriota</taxon>
        <taxon>Terriglobia</taxon>
        <taxon>Terriglobales</taxon>
        <taxon>Candidatus Korobacteraceae</taxon>
        <taxon>Candidatus Korobacter</taxon>
    </lineage>
</organism>
<evidence type="ECO:0000259" key="6">
    <source>
        <dbReference type="PROSITE" id="PS50110"/>
    </source>
</evidence>
<evidence type="ECO:0000256" key="1">
    <source>
        <dbReference type="ARBA" id="ARBA00023015"/>
    </source>
</evidence>
<name>A0A932A6M4_9BACT</name>
<reference evidence="7" key="1">
    <citation type="submission" date="2020-07" db="EMBL/GenBank/DDBJ databases">
        <title>Huge and variable diversity of episymbiotic CPR bacteria and DPANN archaea in groundwater ecosystems.</title>
        <authorList>
            <person name="He C.Y."/>
            <person name="Keren R."/>
            <person name="Whittaker M."/>
            <person name="Farag I.F."/>
            <person name="Doudna J."/>
            <person name="Cate J.H.D."/>
            <person name="Banfield J.F."/>
        </authorList>
    </citation>
    <scope>NUCLEOTIDE SEQUENCE</scope>
    <source>
        <strain evidence="7">NC_groundwater_580_Pr5_B-0.1um_64_19</strain>
    </source>
</reference>
<dbReference type="Pfam" id="PF00196">
    <property type="entry name" value="GerE"/>
    <property type="match status" value="1"/>
</dbReference>
<keyword evidence="1" id="KW-0805">Transcription regulation</keyword>
<protein>
    <submittedName>
        <fullName evidence="7">Response regulator transcription factor</fullName>
    </submittedName>
</protein>
<dbReference type="EMBL" id="JACPNR010000001">
    <property type="protein sequence ID" value="MBI2677148.1"/>
    <property type="molecule type" value="Genomic_DNA"/>
</dbReference>
<comment type="caution">
    <text evidence="4">Lacks conserved residue(s) required for the propagation of feature annotation.</text>
</comment>
<accession>A0A932A6M4</accession>
<dbReference type="AlphaFoldDB" id="A0A932A6M4"/>
<sequence length="219" mass="23664">MKPAPAKKPRIRIAVLESDPLRFVGFRALFDAEPDLEPMAATIADLANNKDVELVLLGSRNGQNLFDVMASLKAARPDLRIIVTGSGADDETILKAVAAGAKGYVEEGASPAEFVMAIRIVHQGSVWAPRRVLSLFIERVSSSPGRIFPAGRVSFTDREKQVLELLVAGRSNKEIGAALGIEERTVKAHVAKLMRKVGVQNRIALSVHAITHQLVTSAR</sequence>
<dbReference type="PROSITE" id="PS50043">
    <property type="entry name" value="HTH_LUXR_2"/>
    <property type="match status" value="1"/>
</dbReference>
<proteinExistence type="predicted"/>
<dbReference type="SUPFAM" id="SSF46894">
    <property type="entry name" value="C-terminal effector domain of the bipartite response regulators"/>
    <property type="match status" value="1"/>
</dbReference>
<dbReference type="Proteomes" id="UP000779809">
    <property type="component" value="Unassembled WGS sequence"/>
</dbReference>
<dbReference type="Gene3D" id="3.40.50.2300">
    <property type="match status" value="1"/>
</dbReference>
<evidence type="ECO:0000313" key="7">
    <source>
        <dbReference type="EMBL" id="MBI2677148.1"/>
    </source>
</evidence>
<evidence type="ECO:0000259" key="5">
    <source>
        <dbReference type="PROSITE" id="PS50043"/>
    </source>
</evidence>
<dbReference type="SUPFAM" id="SSF52172">
    <property type="entry name" value="CheY-like"/>
    <property type="match status" value="1"/>
</dbReference>
<dbReference type="InterPro" id="IPR001789">
    <property type="entry name" value="Sig_transdc_resp-reg_receiver"/>
</dbReference>
<dbReference type="CDD" id="cd06170">
    <property type="entry name" value="LuxR_C_like"/>
    <property type="match status" value="1"/>
</dbReference>
<dbReference type="GO" id="GO:0003677">
    <property type="term" value="F:DNA binding"/>
    <property type="evidence" value="ECO:0007669"/>
    <property type="project" value="UniProtKB-KW"/>
</dbReference>
<dbReference type="SMART" id="SM00421">
    <property type="entry name" value="HTH_LUXR"/>
    <property type="match status" value="1"/>
</dbReference>
<feature type="domain" description="Response regulatory" evidence="6">
    <location>
        <begin position="12"/>
        <end position="122"/>
    </location>
</feature>
<comment type="caution">
    <text evidence="7">The sequence shown here is derived from an EMBL/GenBank/DDBJ whole genome shotgun (WGS) entry which is preliminary data.</text>
</comment>
<feature type="domain" description="HTH luxR-type" evidence="5">
    <location>
        <begin position="148"/>
        <end position="213"/>
    </location>
</feature>